<dbReference type="PANTHER" id="PTHR46890">
    <property type="entry name" value="NON-LTR RETROLELEMENT REVERSE TRANSCRIPTASE-LIKE PROTEIN-RELATED"/>
    <property type="match status" value="1"/>
</dbReference>
<evidence type="ECO:0000313" key="1">
    <source>
        <dbReference type="EMBL" id="KAL0289911.1"/>
    </source>
</evidence>
<comment type="caution">
    <text evidence="1">The sequence shown here is derived from an EMBL/GenBank/DDBJ whole genome shotgun (WGS) entry which is preliminary data.</text>
</comment>
<dbReference type="InterPro" id="IPR043502">
    <property type="entry name" value="DNA/RNA_pol_sf"/>
</dbReference>
<accession>A0AAW2J5W7</accession>
<dbReference type="SUPFAM" id="SSF56672">
    <property type="entry name" value="DNA/RNA polymerases"/>
    <property type="match status" value="1"/>
</dbReference>
<dbReference type="PANTHER" id="PTHR46890:SF48">
    <property type="entry name" value="RNA-DIRECTED DNA POLYMERASE"/>
    <property type="match status" value="1"/>
</dbReference>
<evidence type="ECO:0008006" key="2">
    <source>
        <dbReference type="Google" id="ProtNLM"/>
    </source>
</evidence>
<dbReference type="EMBL" id="JACGWJ010000658">
    <property type="protein sequence ID" value="KAL0289911.1"/>
    <property type="molecule type" value="Genomic_DNA"/>
</dbReference>
<protein>
    <recommendedName>
        <fullName evidence="2">Reverse transcriptase domain-containing protein</fullName>
    </recommendedName>
</protein>
<name>A0AAW2J5W7_SESRA</name>
<gene>
    <name evidence="1" type="ORF">Sradi_7062600</name>
</gene>
<proteinExistence type="predicted"/>
<organism evidence="1">
    <name type="scientific">Sesamum radiatum</name>
    <name type="common">Black benniseed</name>
    <dbReference type="NCBI Taxonomy" id="300843"/>
    <lineage>
        <taxon>Eukaryota</taxon>
        <taxon>Viridiplantae</taxon>
        <taxon>Streptophyta</taxon>
        <taxon>Embryophyta</taxon>
        <taxon>Tracheophyta</taxon>
        <taxon>Spermatophyta</taxon>
        <taxon>Magnoliopsida</taxon>
        <taxon>eudicotyledons</taxon>
        <taxon>Gunneridae</taxon>
        <taxon>Pentapetalae</taxon>
        <taxon>asterids</taxon>
        <taxon>lamiids</taxon>
        <taxon>Lamiales</taxon>
        <taxon>Pedaliaceae</taxon>
        <taxon>Sesamum</taxon>
    </lineage>
</organism>
<sequence length="262" mass="29757">MGPMEDFYDMITDTGLIDAGFEGEPFTWTKKESGKDLTEFFIPKNGLRHSTSLEWRTYQEGCLTTTRSALKRLKLKTRSHRHLDSKICGCTTTPSFKRLNNLGIFLLRDMFSKISEEIGNNLCSIPSVEDIRETVFSIDKDSVAGSDGFSSPFYQACWEFIASDIYEAVRDFFSGTPMPRSFTATTIVLIPKVDSPQSWNDFRPISLCNVINKILSKLLYRRISQALPELISPSQSGFVPGRLISDNILLAQEMIHHLDLRY</sequence>
<dbReference type="AlphaFoldDB" id="A0AAW2J5W7"/>
<reference evidence="1" key="1">
    <citation type="submission" date="2020-06" db="EMBL/GenBank/DDBJ databases">
        <authorList>
            <person name="Li T."/>
            <person name="Hu X."/>
            <person name="Zhang T."/>
            <person name="Song X."/>
            <person name="Zhang H."/>
            <person name="Dai N."/>
            <person name="Sheng W."/>
            <person name="Hou X."/>
            <person name="Wei L."/>
        </authorList>
    </citation>
    <scope>NUCLEOTIDE SEQUENCE</scope>
    <source>
        <strain evidence="1">G02</strain>
        <tissue evidence="1">Leaf</tissue>
    </source>
</reference>
<dbReference type="InterPro" id="IPR052343">
    <property type="entry name" value="Retrotransposon-Effector_Assoc"/>
</dbReference>
<reference evidence="1" key="2">
    <citation type="journal article" date="2024" name="Plant">
        <title>Genomic evolution and insights into agronomic trait innovations of Sesamum species.</title>
        <authorList>
            <person name="Miao H."/>
            <person name="Wang L."/>
            <person name="Qu L."/>
            <person name="Liu H."/>
            <person name="Sun Y."/>
            <person name="Le M."/>
            <person name="Wang Q."/>
            <person name="Wei S."/>
            <person name="Zheng Y."/>
            <person name="Lin W."/>
            <person name="Duan Y."/>
            <person name="Cao H."/>
            <person name="Xiong S."/>
            <person name="Wang X."/>
            <person name="Wei L."/>
            <person name="Li C."/>
            <person name="Ma Q."/>
            <person name="Ju M."/>
            <person name="Zhao R."/>
            <person name="Li G."/>
            <person name="Mu C."/>
            <person name="Tian Q."/>
            <person name="Mei H."/>
            <person name="Zhang T."/>
            <person name="Gao T."/>
            <person name="Zhang H."/>
        </authorList>
    </citation>
    <scope>NUCLEOTIDE SEQUENCE</scope>
    <source>
        <strain evidence="1">G02</strain>
    </source>
</reference>